<dbReference type="Proteomes" id="UP000499080">
    <property type="component" value="Unassembled WGS sequence"/>
</dbReference>
<keyword evidence="3" id="KW-1185">Reference proteome</keyword>
<feature type="region of interest" description="Disordered" evidence="1">
    <location>
        <begin position="68"/>
        <end position="95"/>
    </location>
</feature>
<organism evidence="2 3">
    <name type="scientific">Araneus ventricosus</name>
    <name type="common">Orbweaver spider</name>
    <name type="synonym">Epeira ventricosa</name>
    <dbReference type="NCBI Taxonomy" id="182803"/>
    <lineage>
        <taxon>Eukaryota</taxon>
        <taxon>Metazoa</taxon>
        <taxon>Ecdysozoa</taxon>
        <taxon>Arthropoda</taxon>
        <taxon>Chelicerata</taxon>
        <taxon>Arachnida</taxon>
        <taxon>Araneae</taxon>
        <taxon>Araneomorphae</taxon>
        <taxon>Entelegynae</taxon>
        <taxon>Araneoidea</taxon>
        <taxon>Araneidae</taxon>
        <taxon>Araneus</taxon>
    </lineage>
</organism>
<name>A0A4Y2J8S7_ARAVE</name>
<sequence length="136" mass="15572">MVYGDTLKTKGSCHFQCVTIDHNDKEMDLVWNFTWFDIHQLRHSFHSSVEVFISSSVEELVKESVHESVDEASVEGSVHESSIETSHDTRRSSSISSSVSSFMHFKHKDEGRTKCFAQHSCTLWPQVKTTFFALVE</sequence>
<evidence type="ECO:0000313" key="3">
    <source>
        <dbReference type="Proteomes" id="UP000499080"/>
    </source>
</evidence>
<dbReference type="EMBL" id="BGPR01189214">
    <property type="protein sequence ID" value="GBM86334.1"/>
    <property type="molecule type" value="Genomic_DNA"/>
</dbReference>
<proteinExistence type="predicted"/>
<evidence type="ECO:0000313" key="2">
    <source>
        <dbReference type="EMBL" id="GBM86334.1"/>
    </source>
</evidence>
<comment type="caution">
    <text evidence="2">The sequence shown here is derived from an EMBL/GenBank/DDBJ whole genome shotgun (WGS) entry which is preliminary data.</text>
</comment>
<feature type="compositionally biased region" description="Basic and acidic residues" evidence="1">
    <location>
        <begin position="77"/>
        <end position="91"/>
    </location>
</feature>
<reference evidence="2 3" key="1">
    <citation type="journal article" date="2019" name="Sci. Rep.">
        <title>Orb-weaving spider Araneus ventricosus genome elucidates the spidroin gene catalogue.</title>
        <authorList>
            <person name="Kono N."/>
            <person name="Nakamura H."/>
            <person name="Ohtoshi R."/>
            <person name="Moran D.A.P."/>
            <person name="Shinohara A."/>
            <person name="Yoshida Y."/>
            <person name="Fujiwara M."/>
            <person name="Mori M."/>
            <person name="Tomita M."/>
            <person name="Arakawa K."/>
        </authorList>
    </citation>
    <scope>NUCLEOTIDE SEQUENCE [LARGE SCALE GENOMIC DNA]</scope>
</reference>
<dbReference type="AlphaFoldDB" id="A0A4Y2J8S7"/>
<protein>
    <submittedName>
        <fullName evidence="2">Uncharacterized protein</fullName>
    </submittedName>
</protein>
<evidence type="ECO:0000256" key="1">
    <source>
        <dbReference type="SAM" id="MobiDB-lite"/>
    </source>
</evidence>
<accession>A0A4Y2J8S7</accession>
<gene>
    <name evidence="2" type="ORF">AVEN_90867_1</name>
</gene>